<dbReference type="PANTHER" id="PTHR24198:SF165">
    <property type="entry name" value="ANKYRIN REPEAT-CONTAINING PROTEIN-RELATED"/>
    <property type="match status" value="1"/>
</dbReference>
<feature type="region of interest" description="Disordered" evidence="5">
    <location>
        <begin position="23"/>
        <end position="66"/>
    </location>
</feature>
<feature type="repeat" description="ANK" evidence="4">
    <location>
        <begin position="323"/>
        <end position="355"/>
    </location>
</feature>
<dbReference type="GeneID" id="103550240"/>
<organism evidence="7 8">
    <name type="scientific">Equus przewalskii</name>
    <name type="common">Przewalski's horse</name>
    <name type="synonym">Equus caballus przewalskii</name>
    <dbReference type="NCBI Taxonomy" id="9798"/>
    <lineage>
        <taxon>Eukaryota</taxon>
        <taxon>Metazoa</taxon>
        <taxon>Chordata</taxon>
        <taxon>Craniata</taxon>
        <taxon>Vertebrata</taxon>
        <taxon>Euteleostomi</taxon>
        <taxon>Mammalia</taxon>
        <taxon>Eutheria</taxon>
        <taxon>Laurasiatheria</taxon>
        <taxon>Perissodactyla</taxon>
        <taxon>Equidae</taxon>
        <taxon>Equus</taxon>
    </lineage>
</organism>
<feature type="repeat" description="ANK" evidence="4">
    <location>
        <begin position="357"/>
        <end position="389"/>
    </location>
</feature>
<dbReference type="InterPro" id="IPR036770">
    <property type="entry name" value="Ankyrin_rpt-contain_sf"/>
</dbReference>
<dbReference type="PROSITE" id="PS50297">
    <property type="entry name" value="ANK_REP_REGION"/>
    <property type="match status" value="7"/>
</dbReference>
<dbReference type="RefSeq" id="XP_070451974.1">
    <property type="nucleotide sequence ID" value="XM_070595873.1"/>
</dbReference>
<feature type="compositionally biased region" description="Low complexity" evidence="5">
    <location>
        <begin position="544"/>
        <end position="562"/>
    </location>
</feature>
<evidence type="ECO:0000256" key="3">
    <source>
        <dbReference type="ARBA" id="ARBA00025297"/>
    </source>
</evidence>
<dbReference type="InterPro" id="IPR001660">
    <property type="entry name" value="SAM"/>
</dbReference>
<evidence type="ECO:0000313" key="8">
    <source>
        <dbReference type="RefSeq" id="XP_070451974.1"/>
    </source>
</evidence>
<feature type="repeat" description="ANK" evidence="4">
    <location>
        <begin position="141"/>
        <end position="173"/>
    </location>
</feature>
<feature type="repeat" description="ANK" evidence="4">
    <location>
        <begin position="75"/>
        <end position="107"/>
    </location>
</feature>
<feature type="compositionally biased region" description="Low complexity" evidence="5">
    <location>
        <begin position="573"/>
        <end position="593"/>
    </location>
</feature>
<gene>
    <name evidence="8" type="primary">ANKS6</name>
</gene>
<dbReference type="PROSITE" id="PS50105">
    <property type="entry name" value="SAM_DOMAIN"/>
    <property type="match status" value="1"/>
</dbReference>
<protein>
    <submittedName>
        <fullName evidence="8">Ankyrin repeat and SAM domain-containing protein 6 isoform X4</fullName>
    </submittedName>
</protein>
<comment type="function">
    <text evidence="3">Plays a central role during spermatogenesis by repressing transposable elements and preventing their mobilization, which is essential for the germline integrity. Acts via the piRNA metabolic process, which mediates the repression of transposable elements during meiosis by forming complexes composed of piRNAs and Piwi proteins and governs the methylation and subsequent repression of transposons. Its association with pi-bodies suggests a participation in the primary piRNAs metabolic process. Required prior to the pachytene stage to facilitate the production of multiple types of piRNAs, including those associated with repeats involved in the regulation of retrotransposons. May act by mediating protein-protein interactions during germ cell maturation.</text>
</comment>
<feature type="region of interest" description="Disordered" evidence="5">
    <location>
        <begin position="475"/>
        <end position="598"/>
    </location>
</feature>
<dbReference type="PRINTS" id="PR01415">
    <property type="entry name" value="ANKYRIN"/>
</dbReference>
<dbReference type="Gene3D" id="1.25.40.20">
    <property type="entry name" value="Ankyrin repeat-containing domain"/>
    <property type="match status" value="3"/>
</dbReference>
<dbReference type="Pfam" id="PF00536">
    <property type="entry name" value="SAM_1"/>
    <property type="match status" value="1"/>
</dbReference>
<dbReference type="Proteomes" id="UP001652662">
    <property type="component" value="Chromosome 26"/>
</dbReference>
<evidence type="ECO:0000256" key="5">
    <source>
        <dbReference type="SAM" id="MobiDB-lite"/>
    </source>
</evidence>
<dbReference type="SUPFAM" id="SSF48403">
    <property type="entry name" value="Ankyrin repeat"/>
    <property type="match status" value="2"/>
</dbReference>
<dbReference type="InterPro" id="IPR013761">
    <property type="entry name" value="SAM/pointed_sf"/>
</dbReference>
<dbReference type="InterPro" id="IPR002110">
    <property type="entry name" value="Ankyrin_rpt"/>
</dbReference>
<sequence>MGEGGLPPALQLLLRACDQGDTETARRLLEPGAADPAERGAEPEAGAEPAGAEAAGPGAAAAAGAPVPVDCSDEAGNTALQFAAAGGHEPLVRFLLRRGASVNSRNHYGWSALMQAARFGHVSVAHLLLDHGADVNAQNRLGASVLTVASRGGHLGVVKLLLEAGAFVDRHNPSSEQPGAGDSRDERLDITALMAAIQHGHEAVVRLLMEWGADPSHAARTVGWSPLMLAALTGRLGMAQQLVEKGANPDHLSVLDKTAFEVALDRKHRDLADYLDPLTTVRPKTDEEKRRPDIFHALKMGNFQLVKEIADEDPTHVNLVNGDGATPLMLAAVMGQLPLVQLLVERRADVDKQDSAHGWTALMQATYHGNKEIVKYLLNQGADVTLRAKNGYTAFDLVMLLSDPDTELVRLLASVCMQVNKDKGRPGHPPPPPHSRVRQPWTVPVLPDDKGGLKSWWNRMSNRFRKLKLMQTLPRGLSSNQPLPFCDEPEPALDSTMRAAPQDKTSRSGLPDVAPTTKDNGPGSTRGEKEDVLLTTMKLETSKRPPSGTSTTSKSTSPTLTPSPSPKGHAAESSVSSSSSHRQSKSSGGSSSGTITDEDELTGILKKLSLEKYQPIFEEQEVDMEAFLTLTDGDLKELGIKTDGSRQQILAAISELNAGKGRERQILQETIHNFHSSFESSASNTRAPGNNPCA</sequence>
<evidence type="ECO:0000259" key="6">
    <source>
        <dbReference type="PROSITE" id="PS50105"/>
    </source>
</evidence>
<dbReference type="Pfam" id="PF12796">
    <property type="entry name" value="Ank_2"/>
    <property type="match status" value="3"/>
</dbReference>
<dbReference type="SMART" id="SM00454">
    <property type="entry name" value="SAM"/>
    <property type="match status" value="1"/>
</dbReference>
<reference evidence="8" key="1">
    <citation type="submission" date="2025-08" db="UniProtKB">
        <authorList>
            <consortium name="RefSeq"/>
        </authorList>
    </citation>
    <scope>IDENTIFICATION</scope>
    <source>
        <tissue evidence="8">Blood</tissue>
    </source>
</reference>
<proteinExistence type="predicted"/>
<dbReference type="Pfam" id="PF00023">
    <property type="entry name" value="Ank"/>
    <property type="match status" value="1"/>
</dbReference>
<evidence type="ECO:0000256" key="4">
    <source>
        <dbReference type="PROSITE-ProRule" id="PRU00023"/>
    </source>
</evidence>
<feature type="repeat" description="ANK" evidence="4">
    <location>
        <begin position="108"/>
        <end position="140"/>
    </location>
</feature>
<dbReference type="Gene3D" id="1.10.150.50">
    <property type="entry name" value="Transcription Factor, Ets-1"/>
    <property type="match status" value="1"/>
</dbReference>
<dbReference type="PROSITE" id="PS50088">
    <property type="entry name" value="ANK_REPEAT"/>
    <property type="match status" value="7"/>
</dbReference>
<evidence type="ECO:0000256" key="2">
    <source>
        <dbReference type="ARBA" id="ARBA00023043"/>
    </source>
</evidence>
<name>A0ABM4MH13_EQUPR</name>
<accession>A0ABM4MH13</accession>
<feature type="domain" description="SAM" evidence="6">
    <location>
        <begin position="596"/>
        <end position="659"/>
    </location>
</feature>
<keyword evidence="2 4" id="KW-0040">ANK repeat</keyword>
<dbReference type="CDD" id="cd09518">
    <property type="entry name" value="SAM_ANKS6"/>
    <property type="match status" value="1"/>
</dbReference>
<feature type="region of interest" description="Disordered" evidence="5">
    <location>
        <begin position="421"/>
        <end position="445"/>
    </location>
</feature>
<keyword evidence="1" id="KW-0677">Repeat</keyword>
<feature type="compositionally biased region" description="Low complexity" evidence="5">
    <location>
        <begin position="43"/>
        <end position="66"/>
    </location>
</feature>
<evidence type="ECO:0000313" key="7">
    <source>
        <dbReference type="Proteomes" id="UP001652662"/>
    </source>
</evidence>
<feature type="repeat" description="ANK" evidence="4">
    <location>
        <begin position="222"/>
        <end position="254"/>
    </location>
</feature>
<dbReference type="SUPFAM" id="SSF47769">
    <property type="entry name" value="SAM/Pointed domain"/>
    <property type="match status" value="1"/>
</dbReference>
<dbReference type="SMART" id="SM00248">
    <property type="entry name" value="ANK"/>
    <property type="match status" value="9"/>
</dbReference>
<evidence type="ECO:0000256" key="1">
    <source>
        <dbReference type="ARBA" id="ARBA00022737"/>
    </source>
</evidence>
<feature type="repeat" description="ANK" evidence="4">
    <location>
        <begin position="188"/>
        <end position="220"/>
    </location>
</feature>
<keyword evidence="7" id="KW-1185">Reference proteome</keyword>
<dbReference type="PANTHER" id="PTHR24198">
    <property type="entry name" value="ANKYRIN REPEAT AND PROTEIN KINASE DOMAIN-CONTAINING PROTEIN"/>
    <property type="match status" value="1"/>
</dbReference>